<keyword evidence="1" id="KW-0946">Virion</keyword>
<name>A0A6M0Q616_9BACI</name>
<evidence type="ECO:0000313" key="2">
    <source>
        <dbReference type="Proteomes" id="UP000481043"/>
    </source>
</evidence>
<comment type="caution">
    <text evidence="1">The sequence shown here is derived from an EMBL/GenBank/DDBJ whole genome shotgun (WGS) entry which is preliminary data.</text>
</comment>
<dbReference type="Proteomes" id="UP000481043">
    <property type="component" value="Unassembled WGS sequence"/>
</dbReference>
<gene>
    <name evidence="1" type="ORF">G4D63_05430</name>
</gene>
<organism evidence="1 2">
    <name type="scientific">Bacillus mesophilus</name>
    <dbReference type="NCBI Taxonomy" id="1808955"/>
    <lineage>
        <taxon>Bacteria</taxon>
        <taxon>Bacillati</taxon>
        <taxon>Bacillota</taxon>
        <taxon>Bacilli</taxon>
        <taxon>Bacillales</taxon>
        <taxon>Bacillaceae</taxon>
        <taxon>Bacillus</taxon>
    </lineage>
</organism>
<sequence>MFGMKQKRRMVRNPFMHNQSYYPYQGFQQNHGFQPNQYSNPQQMYNQSTNAQPNINPNTNFNNMNQYPNYMNMNQQGSIPFQMPYPNQGTSNQTPKQTSGFGSILNQFKTKEGGYDVNKMMDTAGQMVNTVNQLNGVFKQVGTFFKPKA</sequence>
<accession>A0A6M0Q616</accession>
<dbReference type="InterPro" id="IPR025555">
    <property type="entry name" value="YppG"/>
</dbReference>
<keyword evidence="1" id="KW-0167">Capsid protein</keyword>
<dbReference type="AlphaFoldDB" id="A0A6M0Q616"/>
<proteinExistence type="predicted"/>
<evidence type="ECO:0000313" key="1">
    <source>
        <dbReference type="EMBL" id="NEY71179.1"/>
    </source>
</evidence>
<reference evidence="1 2" key="1">
    <citation type="submission" date="2020-02" db="EMBL/GenBank/DDBJ databases">
        <title>Bacillus aquiflavi sp. nov., isolated from yellow water of strong flavor Chinese baijiu in Yibin region of China.</title>
        <authorList>
            <person name="Xie J."/>
        </authorList>
    </citation>
    <scope>NUCLEOTIDE SEQUENCE [LARGE SCALE GENOMIC DNA]</scope>
    <source>
        <strain evidence="1 2">SA4</strain>
    </source>
</reference>
<dbReference type="EMBL" id="JAAIWM010000002">
    <property type="protein sequence ID" value="NEY71179.1"/>
    <property type="molecule type" value="Genomic_DNA"/>
</dbReference>
<dbReference type="RefSeq" id="WP_163178560.1">
    <property type="nucleotide sequence ID" value="NZ_JAAIWM010000002.1"/>
</dbReference>
<dbReference type="Pfam" id="PF14179">
    <property type="entry name" value="YppG"/>
    <property type="match status" value="1"/>
</dbReference>
<keyword evidence="2" id="KW-1185">Reference proteome</keyword>
<protein>
    <submittedName>
        <fullName evidence="1">Spore coat protein</fullName>
    </submittedName>
</protein>